<dbReference type="RefSeq" id="WP_095724048.1">
    <property type="nucleotide sequence ID" value="NZ_NTFS01000364.1"/>
</dbReference>
<comment type="caution">
    <text evidence="2">The sequence shown here is derived from an EMBL/GenBank/DDBJ whole genome shotgun (WGS) entry which is preliminary data.</text>
</comment>
<dbReference type="InterPro" id="IPR012296">
    <property type="entry name" value="Nuclease_put_TT1808"/>
</dbReference>
<dbReference type="PANTHER" id="PTHR34107:SF2">
    <property type="entry name" value="SLL0888 PROTEIN"/>
    <property type="match status" value="1"/>
</dbReference>
<evidence type="ECO:0000259" key="1">
    <source>
        <dbReference type="Pfam" id="PF05685"/>
    </source>
</evidence>
<dbReference type="OrthoDB" id="428427at2"/>
<dbReference type="AlphaFoldDB" id="A0A2A2TD37"/>
<protein>
    <recommendedName>
        <fullName evidence="1">Putative restriction endonuclease domain-containing protein</fullName>
    </recommendedName>
</protein>
<dbReference type="SUPFAM" id="SSF52980">
    <property type="entry name" value="Restriction endonuclease-like"/>
    <property type="match status" value="1"/>
</dbReference>
<reference evidence="2 3" key="1">
    <citation type="submission" date="2017-08" db="EMBL/GenBank/DDBJ databases">
        <title>Draft genome sequence of filamentous cyanobacterium Calothrix elsteri CCALA 953.</title>
        <authorList>
            <person name="Gagunashvili A.N."/>
            <person name="Elster J."/>
            <person name="Andresson O.S."/>
        </authorList>
    </citation>
    <scope>NUCLEOTIDE SEQUENCE [LARGE SCALE GENOMIC DNA]</scope>
    <source>
        <strain evidence="2 3">CCALA 953</strain>
    </source>
</reference>
<organism evidence="2 3">
    <name type="scientific">Brunnivagina elsteri CCALA 953</name>
    <dbReference type="NCBI Taxonomy" id="987040"/>
    <lineage>
        <taxon>Bacteria</taxon>
        <taxon>Bacillati</taxon>
        <taxon>Cyanobacteriota</taxon>
        <taxon>Cyanophyceae</taxon>
        <taxon>Nostocales</taxon>
        <taxon>Calotrichaceae</taxon>
        <taxon>Brunnivagina</taxon>
    </lineage>
</organism>
<feature type="domain" description="Putative restriction endonuclease" evidence="1">
    <location>
        <begin position="14"/>
        <end position="196"/>
    </location>
</feature>
<dbReference type="Proteomes" id="UP000218238">
    <property type="component" value="Unassembled WGS sequence"/>
</dbReference>
<sequence>MTQILPLQKLFTFDEFIEWFPNDGRRYELHNGMIIEMPPPTGDHEEILSFLIEEITLEFKRCKLPYFIPKLGLVKTPLDESAYIPDLLVLNRNNLKNELLWKKESTVIYPETAPIVIEVVSTNWQDDYEKKFNNYEAMGIREYWIVDYAALGGRKYIGKPKIPTIFVCELIDGEYQMTPFRNNDLIVSPTFPQLNLIAQQVFDSVI</sequence>
<evidence type="ECO:0000313" key="3">
    <source>
        <dbReference type="Proteomes" id="UP000218238"/>
    </source>
</evidence>
<dbReference type="CDD" id="cd06260">
    <property type="entry name" value="DUF820-like"/>
    <property type="match status" value="1"/>
</dbReference>
<dbReference type="Gene3D" id="3.90.1570.10">
    <property type="entry name" value="tt1808, chain A"/>
    <property type="match status" value="1"/>
</dbReference>
<dbReference type="InterPro" id="IPR011335">
    <property type="entry name" value="Restrct_endonuc-II-like"/>
</dbReference>
<dbReference type="Pfam" id="PF05685">
    <property type="entry name" value="Uma2"/>
    <property type="match status" value="1"/>
</dbReference>
<gene>
    <name evidence="2" type="ORF">CK510_23875</name>
</gene>
<dbReference type="EMBL" id="NTFS01000364">
    <property type="protein sequence ID" value="PAX51611.1"/>
    <property type="molecule type" value="Genomic_DNA"/>
</dbReference>
<dbReference type="PANTHER" id="PTHR34107">
    <property type="entry name" value="SLL0198 PROTEIN-RELATED"/>
    <property type="match status" value="1"/>
</dbReference>
<dbReference type="InterPro" id="IPR008538">
    <property type="entry name" value="Uma2"/>
</dbReference>
<keyword evidence="3" id="KW-1185">Reference proteome</keyword>
<evidence type="ECO:0000313" key="2">
    <source>
        <dbReference type="EMBL" id="PAX51611.1"/>
    </source>
</evidence>
<name>A0A2A2TD37_9CYAN</name>
<proteinExistence type="predicted"/>
<accession>A0A2A2TD37</accession>